<feature type="transmembrane region" description="Helical" evidence="1">
    <location>
        <begin position="378"/>
        <end position="398"/>
    </location>
</feature>
<comment type="caution">
    <text evidence="2">The sequence shown here is derived from an EMBL/GenBank/DDBJ whole genome shotgun (WGS) entry which is preliminary data.</text>
</comment>
<evidence type="ECO:0000313" key="2">
    <source>
        <dbReference type="EMBL" id="MBB5187773.1"/>
    </source>
</evidence>
<reference evidence="2 3" key="1">
    <citation type="submission" date="2020-08" db="EMBL/GenBank/DDBJ databases">
        <title>Genomic Encyclopedia of Type Strains, Phase IV (KMG-IV): sequencing the most valuable type-strain genomes for metagenomic binning, comparative biology and taxonomic classification.</title>
        <authorList>
            <person name="Goeker M."/>
        </authorList>
    </citation>
    <scope>NUCLEOTIDE SEQUENCE [LARGE SCALE GENOMIC DNA]</scope>
    <source>
        <strain evidence="2 3">DSM 25701</strain>
    </source>
</reference>
<dbReference type="RefSeq" id="WP_184462628.1">
    <property type="nucleotide sequence ID" value="NZ_JACHHW010000005.1"/>
</dbReference>
<evidence type="ECO:0000313" key="3">
    <source>
        <dbReference type="Proteomes" id="UP000536640"/>
    </source>
</evidence>
<sequence length="700" mass="77963">MLQENYSGQYIIWLCTAPLIAVFFSIIAACQSPISGLNLSWSADHAIAKALPLKTQIAAINSIDGWISLQASDFAPYPNREFKSYHSYWQFLHRQQQLYLTLKAPHVQLITTNGDTITISTGPSRNLSDLPLHFWQAILVAVAAWCLGVYVFLLNRGSASSRYFFLASGALFTATLTSAIYSSRELAMSAPLLVILCDVRFLADLLLSTSLICLLLHFPKRIGHYSIDIALFFLMLAWFVSAEAGLLNTPTNRQLAIPCALIIVAALALLQYQFSLNDPLNNATLFCFSTFFCSSLLFILHELSGIPRNLGNLLSTDYTTALLWVLLGLALGIGRYKLNNLTRHRYLLFFMASTASFSVIVIGHYIELGEWPEYTPAILLILIGGLSLAIFHAGKAFAAPPFTDTELLMFTAINYQASEKNIDYAWQTFLKQLLQPQAIHVDDASYPRATISLGGKFLHIPKLKGPGSLCCEYAQYGKRLFNSSDAQKINTLIFTAQGLIANSQQHYCQQQAINKLFAGDLQRSIGEALVPALRYNECGPIKEIIRDVLTETHTISSGLYGRRIALHELIADLQPELEQRLERQGLTLKWTANLPQNSLSLEYPIYKAVSSGLRELAKLSGQTPDISNICFDIKYDAGRLFINFGAHNKGAYRSLKHITENEILRRTIAPLQGQIALIENKKYQFNFQLTPQLSPPSSAL</sequence>
<organism evidence="2 3">
    <name type="scientific">Zhongshania antarctica</name>
    <dbReference type="NCBI Taxonomy" id="641702"/>
    <lineage>
        <taxon>Bacteria</taxon>
        <taxon>Pseudomonadati</taxon>
        <taxon>Pseudomonadota</taxon>
        <taxon>Gammaproteobacteria</taxon>
        <taxon>Cellvibrionales</taxon>
        <taxon>Spongiibacteraceae</taxon>
        <taxon>Zhongshania</taxon>
    </lineage>
</organism>
<dbReference type="EMBL" id="JACHHW010000005">
    <property type="protein sequence ID" value="MBB5187773.1"/>
    <property type="molecule type" value="Genomic_DNA"/>
</dbReference>
<dbReference type="AlphaFoldDB" id="A0A840R5J5"/>
<keyword evidence="1" id="KW-0472">Membrane</keyword>
<keyword evidence="1" id="KW-0812">Transmembrane</keyword>
<accession>A0A840R5J5</accession>
<feature type="transmembrane region" description="Helical" evidence="1">
    <location>
        <begin position="134"/>
        <end position="154"/>
    </location>
</feature>
<feature type="transmembrane region" description="Helical" evidence="1">
    <location>
        <begin position="163"/>
        <end position="181"/>
    </location>
</feature>
<dbReference type="Proteomes" id="UP000536640">
    <property type="component" value="Unassembled WGS sequence"/>
</dbReference>
<feature type="transmembrane region" description="Helical" evidence="1">
    <location>
        <begin position="12"/>
        <end position="34"/>
    </location>
</feature>
<name>A0A840R5J5_9GAMM</name>
<keyword evidence="3" id="KW-1185">Reference proteome</keyword>
<keyword evidence="1" id="KW-1133">Transmembrane helix</keyword>
<feature type="transmembrane region" description="Helical" evidence="1">
    <location>
        <begin position="229"/>
        <end position="249"/>
    </location>
</feature>
<feature type="transmembrane region" description="Helical" evidence="1">
    <location>
        <begin position="255"/>
        <end position="272"/>
    </location>
</feature>
<proteinExistence type="predicted"/>
<feature type="transmembrane region" description="Helical" evidence="1">
    <location>
        <begin position="346"/>
        <end position="366"/>
    </location>
</feature>
<gene>
    <name evidence="2" type="ORF">HNQ57_002051</name>
</gene>
<evidence type="ECO:0000256" key="1">
    <source>
        <dbReference type="SAM" id="Phobius"/>
    </source>
</evidence>
<protein>
    <submittedName>
        <fullName evidence="2">Uncharacterized protein</fullName>
    </submittedName>
</protein>
<feature type="transmembrane region" description="Helical" evidence="1">
    <location>
        <begin position="313"/>
        <end position="334"/>
    </location>
</feature>
<feature type="transmembrane region" description="Helical" evidence="1">
    <location>
        <begin position="284"/>
        <end position="301"/>
    </location>
</feature>
<feature type="transmembrane region" description="Helical" evidence="1">
    <location>
        <begin position="193"/>
        <end position="217"/>
    </location>
</feature>